<accession>A0A3A1YPM4</accession>
<evidence type="ECO:0000313" key="3">
    <source>
        <dbReference type="EMBL" id="RIY39491.1"/>
    </source>
</evidence>
<proteinExistence type="predicted"/>
<evidence type="ECO:0000259" key="1">
    <source>
        <dbReference type="Pfam" id="PF05876"/>
    </source>
</evidence>
<sequence length="760" mass="85958">MRKKMGKTKHLDEIDLEQLDVLTPFDQIELEEERAEKRLDKQAKEFLVAQPKKIDKSFNLNTYIPLTSLYDIFSAAIEVMKPPPREPVSATLSRILRIPDKSSSSKPFQIDGRVSYMREPVDLLNSRQYNGIIFMGCARSGKTQALVNGFASYAMYTSRDIMVVQMNGEKALEWAKKEFHPTVNSSPDLKCLLTGKDTDTNLQQIKTRQGSWVLIRAPTVSAAASTTVQYVVLTDSDRMQLDIDGEGSPWKLFYTRITTYGFDGMAVIESSPGYAVINSEQRLDPHDCHACPGIASEYLTGDKRCYYFQCMDCKEYFWATPNTIYWDQSLETIKDRAQSARVKCPHCKHLHTEHDRINSLIPNGVWLKQGETIDKNGVISGQALDSKFASFWLRAPACGFITLEEIVFRYLQAEEVLEKTGDENPLKVVVNTVFGDPFVSRRNQDAVAIVEAKEDTPSDFALGIAPENTVLCIACVDVQNGEKSHFVVQIFAVTQDKKIHVVDRYSIKDWRGERVDAGVRGSNQWEAIEHEVMNYQLQIDKHPEIYLKPHITLCDSGGEGATTENAYTFYKRQVAKGNGHKLFLVKGVSALSGKVAEYAIGRDARSKSYQRRVPLFKIIASYFKDVFLTRLQRPAEDELSISFNSGLPKSLFNELKAEERNEKGRYVKKAAHLHNEALDLCTYATAYIDFFQVPALLDKEVPPDWLKLAYKGNTNSYFTKNNTSAKANTTDETKEKSGKAQVKVIKAKRKTSFSLLKSRI</sequence>
<dbReference type="InterPro" id="IPR046454">
    <property type="entry name" value="GpA_endonuclease"/>
</dbReference>
<dbReference type="Pfam" id="PF05876">
    <property type="entry name" value="GpA_ATPase"/>
    <property type="match status" value="1"/>
</dbReference>
<feature type="domain" description="Terminase large subunit GpA endonuclease" evidence="2">
    <location>
        <begin position="389"/>
        <end position="693"/>
    </location>
</feature>
<keyword evidence="4" id="KW-1185">Reference proteome</keyword>
<dbReference type="InterPro" id="IPR051220">
    <property type="entry name" value="TFA_Chaperone"/>
</dbReference>
<organism evidence="3 4">
    <name type="scientific">Psittacicella hinzii</name>
    <dbReference type="NCBI Taxonomy" id="2028575"/>
    <lineage>
        <taxon>Bacteria</taxon>
        <taxon>Pseudomonadati</taxon>
        <taxon>Pseudomonadota</taxon>
        <taxon>Gammaproteobacteria</taxon>
        <taxon>Pasteurellales</taxon>
        <taxon>Psittacicellaceae</taxon>
        <taxon>Psittacicella</taxon>
    </lineage>
</organism>
<protein>
    <submittedName>
        <fullName evidence="3">Uncharacterized protein</fullName>
    </submittedName>
</protein>
<dbReference type="OrthoDB" id="5181253at2"/>
<dbReference type="GO" id="GO:0016887">
    <property type="term" value="F:ATP hydrolysis activity"/>
    <property type="evidence" value="ECO:0007669"/>
    <property type="project" value="InterPro"/>
</dbReference>
<dbReference type="EMBL" id="NRJG01000031">
    <property type="protein sequence ID" value="RIY39491.1"/>
    <property type="molecule type" value="Genomic_DNA"/>
</dbReference>
<evidence type="ECO:0000259" key="2">
    <source>
        <dbReference type="Pfam" id="PF20454"/>
    </source>
</evidence>
<feature type="domain" description="Phage terminase large subunit GpA ATPase" evidence="1">
    <location>
        <begin position="115"/>
        <end position="366"/>
    </location>
</feature>
<dbReference type="GO" id="GO:0004519">
    <property type="term" value="F:endonuclease activity"/>
    <property type="evidence" value="ECO:0007669"/>
    <property type="project" value="InterPro"/>
</dbReference>
<evidence type="ECO:0000313" key="4">
    <source>
        <dbReference type="Proteomes" id="UP000265916"/>
    </source>
</evidence>
<dbReference type="PANTHER" id="PTHR34413">
    <property type="entry name" value="PROPHAGE TAIL FIBER ASSEMBLY PROTEIN HOMOLOG TFAE-RELATED-RELATED"/>
    <property type="match status" value="1"/>
</dbReference>
<name>A0A3A1YPM4_9GAMM</name>
<gene>
    <name evidence="3" type="ORF">CKF58_02180</name>
</gene>
<dbReference type="Pfam" id="PF20454">
    <property type="entry name" value="GpA_nuclease"/>
    <property type="match status" value="1"/>
</dbReference>
<dbReference type="AlphaFoldDB" id="A0A3A1YPM4"/>
<dbReference type="InterPro" id="IPR046453">
    <property type="entry name" value="GpA_ATPase"/>
</dbReference>
<comment type="caution">
    <text evidence="3">The sequence shown here is derived from an EMBL/GenBank/DDBJ whole genome shotgun (WGS) entry which is preliminary data.</text>
</comment>
<reference evidence="3 4" key="1">
    <citation type="submission" date="2017-08" db="EMBL/GenBank/DDBJ databases">
        <title>Reclassification of Bisgaard taxon 37 and 44.</title>
        <authorList>
            <person name="Christensen H."/>
        </authorList>
    </citation>
    <scope>NUCLEOTIDE SEQUENCE [LARGE SCALE GENOMIC DNA]</scope>
    <source>
        <strain evidence="3 4">111</strain>
    </source>
</reference>
<dbReference type="PANTHER" id="PTHR34413:SF2">
    <property type="entry name" value="PROPHAGE TAIL FIBER ASSEMBLY PROTEIN HOMOLOG TFAE-RELATED"/>
    <property type="match status" value="1"/>
</dbReference>
<dbReference type="Proteomes" id="UP000265916">
    <property type="component" value="Unassembled WGS sequence"/>
</dbReference>